<keyword evidence="3" id="KW-1185">Reference proteome</keyword>
<feature type="compositionally biased region" description="Basic residues" evidence="1">
    <location>
        <begin position="198"/>
        <end position="207"/>
    </location>
</feature>
<feature type="region of interest" description="Disordered" evidence="1">
    <location>
        <begin position="172"/>
        <end position="207"/>
    </location>
</feature>
<protein>
    <submittedName>
        <fullName evidence="2">Uncharacterized protein</fullName>
    </submittedName>
</protein>
<dbReference type="RefSeq" id="XP_060291170.1">
    <property type="nucleotide sequence ID" value="XM_060446820.1"/>
</dbReference>
<dbReference type="EMBL" id="JAUIRO010000007">
    <property type="protein sequence ID" value="KAK0706076.1"/>
    <property type="molecule type" value="Genomic_DNA"/>
</dbReference>
<evidence type="ECO:0000313" key="2">
    <source>
        <dbReference type="EMBL" id="KAK0706076.1"/>
    </source>
</evidence>
<name>A0AA39ZYM7_9PEZI</name>
<sequence>MAHIREQLCAERFDQVPAKPRRSSGDLGAEPLGYNCFLLSSDDFDADFRSFYGTLLGVGDLRDDSPAEPTSYLEESIDPYAYLWSTPEAFWKPGCLDTQSTNEEIDLGLYSLGCFGILGMETRSFPPPAQAPGLDAPKSSQAELLVSVGVDKPRRPNTADIEFTTLHSPKNKRLSVSPRGRCGRANRRGVGVKPLPPKAHRKRRRRRSVLAHIERIGVY</sequence>
<dbReference type="AlphaFoldDB" id="A0AA39ZYM7"/>
<gene>
    <name evidence="2" type="ORF">B0T26DRAFT_788431</name>
</gene>
<dbReference type="Proteomes" id="UP001172101">
    <property type="component" value="Unassembled WGS sequence"/>
</dbReference>
<proteinExistence type="predicted"/>
<accession>A0AA39ZYM7</accession>
<organism evidence="2 3">
    <name type="scientific">Lasiosphaeria miniovina</name>
    <dbReference type="NCBI Taxonomy" id="1954250"/>
    <lineage>
        <taxon>Eukaryota</taxon>
        <taxon>Fungi</taxon>
        <taxon>Dikarya</taxon>
        <taxon>Ascomycota</taxon>
        <taxon>Pezizomycotina</taxon>
        <taxon>Sordariomycetes</taxon>
        <taxon>Sordariomycetidae</taxon>
        <taxon>Sordariales</taxon>
        <taxon>Lasiosphaeriaceae</taxon>
        <taxon>Lasiosphaeria</taxon>
    </lineage>
</organism>
<dbReference type="GeneID" id="85330090"/>
<comment type="caution">
    <text evidence="2">The sequence shown here is derived from an EMBL/GenBank/DDBJ whole genome shotgun (WGS) entry which is preliminary data.</text>
</comment>
<evidence type="ECO:0000256" key="1">
    <source>
        <dbReference type="SAM" id="MobiDB-lite"/>
    </source>
</evidence>
<evidence type="ECO:0000313" key="3">
    <source>
        <dbReference type="Proteomes" id="UP001172101"/>
    </source>
</evidence>
<reference evidence="2" key="1">
    <citation type="submission" date="2023-06" db="EMBL/GenBank/DDBJ databases">
        <title>Genome-scale phylogeny and comparative genomics of the fungal order Sordariales.</title>
        <authorList>
            <consortium name="Lawrence Berkeley National Laboratory"/>
            <person name="Hensen N."/>
            <person name="Bonometti L."/>
            <person name="Westerberg I."/>
            <person name="Brannstrom I.O."/>
            <person name="Guillou S."/>
            <person name="Cros-Aarteil S."/>
            <person name="Calhoun S."/>
            <person name="Haridas S."/>
            <person name="Kuo A."/>
            <person name="Mondo S."/>
            <person name="Pangilinan J."/>
            <person name="Riley R."/>
            <person name="LaButti K."/>
            <person name="Andreopoulos B."/>
            <person name="Lipzen A."/>
            <person name="Chen C."/>
            <person name="Yanf M."/>
            <person name="Daum C."/>
            <person name="Ng V."/>
            <person name="Clum A."/>
            <person name="Steindorff A."/>
            <person name="Ohm R."/>
            <person name="Martin F."/>
            <person name="Silar P."/>
            <person name="Natvig D."/>
            <person name="Lalanne C."/>
            <person name="Gautier V."/>
            <person name="Ament-velasquez S.L."/>
            <person name="Kruys A."/>
            <person name="Hutchinson M.I."/>
            <person name="Powell A.J."/>
            <person name="Barry K."/>
            <person name="Miller A.N."/>
            <person name="Grigoriev I.V."/>
            <person name="Debuchy R."/>
            <person name="Gladieux P."/>
            <person name="Thoren M.H."/>
            <person name="Johannesson H."/>
        </authorList>
    </citation>
    <scope>NUCLEOTIDE SEQUENCE</scope>
    <source>
        <strain evidence="2">SMH2392-1A</strain>
    </source>
</reference>